<reference evidence="1" key="1">
    <citation type="submission" date="2023-06" db="EMBL/GenBank/DDBJ databases">
        <authorList>
            <person name="Delattre M."/>
        </authorList>
    </citation>
    <scope>NUCLEOTIDE SEQUENCE</scope>
    <source>
        <strain evidence="1">AF72</strain>
    </source>
</reference>
<dbReference type="AlphaFoldDB" id="A0AA36CTL5"/>
<protein>
    <submittedName>
        <fullName evidence="1">Uncharacterized protein</fullName>
    </submittedName>
</protein>
<keyword evidence="2" id="KW-1185">Reference proteome</keyword>
<gene>
    <name evidence="1" type="ORF">MSPICULIGERA_LOCUS13414</name>
</gene>
<feature type="non-terminal residue" evidence="1">
    <location>
        <position position="1"/>
    </location>
</feature>
<dbReference type="EMBL" id="CATQJA010002635">
    <property type="protein sequence ID" value="CAJ0575098.1"/>
    <property type="molecule type" value="Genomic_DNA"/>
</dbReference>
<evidence type="ECO:0000313" key="2">
    <source>
        <dbReference type="Proteomes" id="UP001177023"/>
    </source>
</evidence>
<sequence length="96" mass="11362">MFMDPIVRALCRAAEKKPFTFEDFTELSDVNFNSRREEAWRLLFIDEETNRQQKALRAERQRRREADACTRAAAATQDCFAPQWVGDVQLQFFIEL</sequence>
<name>A0AA36CTL5_9BILA</name>
<dbReference type="Proteomes" id="UP001177023">
    <property type="component" value="Unassembled WGS sequence"/>
</dbReference>
<accession>A0AA36CTL5</accession>
<proteinExistence type="predicted"/>
<organism evidence="1 2">
    <name type="scientific">Mesorhabditis spiculigera</name>
    <dbReference type="NCBI Taxonomy" id="96644"/>
    <lineage>
        <taxon>Eukaryota</taxon>
        <taxon>Metazoa</taxon>
        <taxon>Ecdysozoa</taxon>
        <taxon>Nematoda</taxon>
        <taxon>Chromadorea</taxon>
        <taxon>Rhabditida</taxon>
        <taxon>Rhabditina</taxon>
        <taxon>Rhabditomorpha</taxon>
        <taxon>Rhabditoidea</taxon>
        <taxon>Rhabditidae</taxon>
        <taxon>Mesorhabditinae</taxon>
        <taxon>Mesorhabditis</taxon>
    </lineage>
</organism>
<evidence type="ECO:0000313" key="1">
    <source>
        <dbReference type="EMBL" id="CAJ0575098.1"/>
    </source>
</evidence>
<comment type="caution">
    <text evidence="1">The sequence shown here is derived from an EMBL/GenBank/DDBJ whole genome shotgun (WGS) entry which is preliminary data.</text>
</comment>